<dbReference type="SUPFAM" id="SSF57701">
    <property type="entry name" value="Zn2/Cys6 DNA-binding domain"/>
    <property type="match status" value="1"/>
</dbReference>
<evidence type="ECO:0000256" key="2">
    <source>
        <dbReference type="ARBA" id="ARBA00023242"/>
    </source>
</evidence>
<dbReference type="PANTHER" id="PTHR37534:SF51">
    <property type="entry name" value="ACRIFLAVINE SENSITIVITY CONTROL PROTEIN ACR-2"/>
    <property type="match status" value="1"/>
</dbReference>
<dbReference type="SMART" id="SM00066">
    <property type="entry name" value="GAL4"/>
    <property type="match status" value="1"/>
</dbReference>
<keyword evidence="2" id="KW-0539">Nucleus</keyword>
<comment type="subcellular location">
    <subcellularLocation>
        <location evidence="1">Nucleus</location>
    </subcellularLocation>
</comment>
<comment type="caution">
    <text evidence="5">The sequence shown here is derived from an EMBL/GenBank/DDBJ whole genome shotgun (WGS) entry which is preliminary data.</text>
</comment>
<evidence type="ECO:0000259" key="4">
    <source>
        <dbReference type="PROSITE" id="PS50048"/>
    </source>
</evidence>
<feature type="region of interest" description="Disordered" evidence="3">
    <location>
        <begin position="59"/>
        <end position="79"/>
    </location>
</feature>
<accession>A0ABR3SVG6</accession>
<reference evidence="5 6" key="1">
    <citation type="submission" date="2024-02" db="EMBL/GenBank/DDBJ databases">
        <title>De novo assembly and annotation of 12 fungi associated with fruit tree decline syndrome in Ontario, Canada.</title>
        <authorList>
            <person name="Sulman M."/>
            <person name="Ellouze W."/>
            <person name="Ilyukhin E."/>
        </authorList>
    </citation>
    <scope>NUCLEOTIDE SEQUENCE [LARGE SCALE GENOMIC DNA]</scope>
    <source>
        <strain evidence="5 6">M1-105</strain>
    </source>
</reference>
<dbReference type="Pfam" id="PF11951">
    <property type="entry name" value="Fungal_trans_2"/>
    <property type="match status" value="1"/>
</dbReference>
<dbReference type="PROSITE" id="PS00463">
    <property type="entry name" value="ZN2_CY6_FUNGAL_1"/>
    <property type="match status" value="1"/>
</dbReference>
<evidence type="ECO:0000313" key="6">
    <source>
        <dbReference type="Proteomes" id="UP001521116"/>
    </source>
</evidence>
<evidence type="ECO:0000256" key="1">
    <source>
        <dbReference type="ARBA" id="ARBA00004123"/>
    </source>
</evidence>
<evidence type="ECO:0000256" key="3">
    <source>
        <dbReference type="SAM" id="MobiDB-lite"/>
    </source>
</evidence>
<sequence length="527" mass="58560">MSLACQDSKPCHNCRRRRLKCDLSLPTCQKCAKTGQECLGYGKLFLWNQGVASRGKMMGRSFAAPPAPPQTSPQRHDRQESRIVARFSGSNAAMTIRNMGMPLQPSLIDPLLQDLSHSSRHYLSHFANHLCKDLVTYDMPDLNPFRNIIPLTSEHAVLLHISVANAAIHMANLCRASTTLLSLDGAQQLQPALSVNDQSTRFYRDALVAKHKAIQLLRHSLEHVDTVNRDVLLAAVLLFVNFDLVNSGKEDWKVHVEGARRLIEGFDLSGDDVKSSTMMGTLRDFVIADCLTYYILGSTVSFHQSRASASRHFQYILPLLKRTESNSYLSCPPMLLQIMLSASYLCGIDPAQALAEQIPLEEEAATLMQRAQSFDVHAWAQVVQCVTTYEDFESRVHVASAHKSAIRLYIHRAVPSARLLDGAAVEGLVCDIVHHLSCIDCNDNLIKGTSWPTFVAGAESEDPARRAWAADRLRLLWRQMPWGYLSTALETLQVIWGMGGLADGAPDGSPVGWLQKLKKLGIEWIIV</sequence>
<dbReference type="PANTHER" id="PTHR37534">
    <property type="entry name" value="TRANSCRIPTIONAL ACTIVATOR PROTEIN UGA3"/>
    <property type="match status" value="1"/>
</dbReference>
<dbReference type="InterPro" id="IPR021858">
    <property type="entry name" value="Fun_TF"/>
</dbReference>
<dbReference type="Proteomes" id="UP001521116">
    <property type="component" value="Unassembled WGS sequence"/>
</dbReference>
<proteinExistence type="predicted"/>
<dbReference type="EMBL" id="JAJVDC020000044">
    <property type="protein sequence ID" value="KAL1630916.1"/>
    <property type="molecule type" value="Genomic_DNA"/>
</dbReference>
<dbReference type="CDD" id="cd00067">
    <property type="entry name" value="GAL4"/>
    <property type="match status" value="1"/>
</dbReference>
<dbReference type="Pfam" id="PF00172">
    <property type="entry name" value="Zn_clus"/>
    <property type="match status" value="1"/>
</dbReference>
<dbReference type="InterPro" id="IPR001138">
    <property type="entry name" value="Zn2Cys6_DnaBD"/>
</dbReference>
<gene>
    <name evidence="5" type="ORF">SLS56_004731</name>
</gene>
<evidence type="ECO:0000313" key="5">
    <source>
        <dbReference type="EMBL" id="KAL1630916.1"/>
    </source>
</evidence>
<dbReference type="PROSITE" id="PS50048">
    <property type="entry name" value="ZN2_CY6_FUNGAL_2"/>
    <property type="match status" value="1"/>
</dbReference>
<feature type="domain" description="Zn(2)-C6 fungal-type" evidence="4">
    <location>
        <begin position="10"/>
        <end position="38"/>
    </location>
</feature>
<dbReference type="Gene3D" id="4.10.240.10">
    <property type="entry name" value="Zn(2)-C6 fungal-type DNA-binding domain"/>
    <property type="match status" value="1"/>
</dbReference>
<organism evidence="5 6">
    <name type="scientific">Neofusicoccum ribis</name>
    <dbReference type="NCBI Taxonomy" id="45134"/>
    <lineage>
        <taxon>Eukaryota</taxon>
        <taxon>Fungi</taxon>
        <taxon>Dikarya</taxon>
        <taxon>Ascomycota</taxon>
        <taxon>Pezizomycotina</taxon>
        <taxon>Dothideomycetes</taxon>
        <taxon>Dothideomycetes incertae sedis</taxon>
        <taxon>Botryosphaeriales</taxon>
        <taxon>Botryosphaeriaceae</taxon>
        <taxon>Neofusicoccum</taxon>
    </lineage>
</organism>
<keyword evidence="6" id="KW-1185">Reference proteome</keyword>
<name>A0ABR3SVG6_9PEZI</name>
<protein>
    <recommendedName>
        <fullName evidence="4">Zn(2)-C6 fungal-type domain-containing protein</fullName>
    </recommendedName>
</protein>
<dbReference type="InterPro" id="IPR036864">
    <property type="entry name" value="Zn2-C6_fun-type_DNA-bd_sf"/>
</dbReference>